<dbReference type="InterPro" id="IPR012094">
    <property type="entry name" value="tRNA_Ile_lys_synt"/>
</dbReference>
<comment type="subcellular location">
    <subcellularLocation>
        <location evidence="6">Cytoplasm</location>
    </subcellularLocation>
</comment>
<comment type="catalytic activity">
    <reaction evidence="5 6">
        <text>cytidine(34) in tRNA(Ile2) + L-lysine + ATP = lysidine(34) in tRNA(Ile2) + AMP + diphosphate + H(+)</text>
        <dbReference type="Rhea" id="RHEA:43744"/>
        <dbReference type="Rhea" id="RHEA-COMP:10625"/>
        <dbReference type="Rhea" id="RHEA-COMP:10670"/>
        <dbReference type="ChEBI" id="CHEBI:15378"/>
        <dbReference type="ChEBI" id="CHEBI:30616"/>
        <dbReference type="ChEBI" id="CHEBI:32551"/>
        <dbReference type="ChEBI" id="CHEBI:33019"/>
        <dbReference type="ChEBI" id="CHEBI:82748"/>
        <dbReference type="ChEBI" id="CHEBI:83665"/>
        <dbReference type="ChEBI" id="CHEBI:456215"/>
        <dbReference type="EC" id="6.3.4.19"/>
    </reaction>
</comment>
<feature type="domain" description="tRNA(Ile)-lysidine/2-thiocytidine synthase N-terminal" evidence="7">
    <location>
        <begin position="3"/>
        <end position="179"/>
    </location>
</feature>
<comment type="domain">
    <text evidence="6">The N-terminal region contains the highly conserved SGGXDS motif, predicted to be a P-loop motif involved in ATP binding.</text>
</comment>
<dbReference type="Proteomes" id="UP001556098">
    <property type="component" value="Unassembled WGS sequence"/>
</dbReference>
<keyword evidence="2 6" id="KW-0819">tRNA processing</keyword>
<comment type="similarity">
    <text evidence="6">Belongs to the tRNA(Ile)-lysidine synthase family.</text>
</comment>
<dbReference type="SUPFAM" id="SSF52402">
    <property type="entry name" value="Adenine nucleotide alpha hydrolases-like"/>
    <property type="match status" value="1"/>
</dbReference>
<evidence type="ECO:0000256" key="5">
    <source>
        <dbReference type="ARBA" id="ARBA00048539"/>
    </source>
</evidence>
<dbReference type="InterPro" id="IPR011063">
    <property type="entry name" value="TilS/TtcA_N"/>
</dbReference>
<dbReference type="NCBIfam" id="TIGR02432">
    <property type="entry name" value="lysidine_TilS_N"/>
    <property type="match status" value="1"/>
</dbReference>
<keyword evidence="4 6" id="KW-0067">ATP-binding</keyword>
<dbReference type="GO" id="GO:0032267">
    <property type="term" value="F:tRNA(Ile)-lysidine synthase activity"/>
    <property type="evidence" value="ECO:0007669"/>
    <property type="project" value="UniProtKB-EC"/>
</dbReference>
<dbReference type="CDD" id="cd01992">
    <property type="entry name" value="TilS_N"/>
    <property type="match status" value="1"/>
</dbReference>
<protein>
    <recommendedName>
        <fullName evidence="6">tRNA(Ile)-lysidine synthase</fullName>
        <ecNumber evidence="6">6.3.4.19</ecNumber>
    </recommendedName>
    <alternativeName>
        <fullName evidence="6">tRNA(Ile)-2-lysyl-cytidine synthase</fullName>
    </alternativeName>
    <alternativeName>
        <fullName evidence="6">tRNA(Ile)-lysidine synthetase</fullName>
    </alternativeName>
</protein>
<evidence type="ECO:0000256" key="3">
    <source>
        <dbReference type="ARBA" id="ARBA00022741"/>
    </source>
</evidence>
<dbReference type="PANTHER" id="PTHR43033:SF1">
    <property type="entry name" value="TRNA(ILE)-LYSIDINE SYNTHASE-RELATED"/>
    <property type="match status" value="1"/>
</dbReference>
<name>A0ABV3RJW4_9RHOB</name>
<dbReference type="Gene3D" id="3.40.50.620">
    <property type="entry name" value="HUPs"/>
    <property type="match status" value="1"/>
</dbReference>
<evidence type="ECO:0000259" key="7">
    <source>
        <dbReference type="Pfam" id="PF01171"/>
    </source>
</evidence>
<dbReference type="EMBL" id="JBFNXX010000004">
    <property type="protein sequence ID" value="MEW9919270.1"/>
    <property type="molecule type" value="Genomic_DNA"/>
</dbReference>
<proteinExistence type="inferred from homology"/>
<evidence type="ECO:0000313" key="9">
    <source>
        <dbReference type="Proteomes" id="UP001556098"/>
    </source>
</evidence>
<dbReference type="PANTHER" id="PTHR43033">
    <property type="entry name" value="TRNA(ILE)-LYSIDINE SYNTHASE-RELATED"/>
    <property type="match status" value="1"/>
</dbReference>
<reference evidence="8 9" key="1">
    <citation type="submission" date="2024-07" db="EMBL/GenBank/DDBJ databases">
        <title>Marimonas sp.nov., isolated from tidal-flat sediment.</title>
        <authorList>
            <person name="Jayan J.N."/>
            <person name="Lee S.S."/>
        </authorList>
    </citation>
    <scope>NUCLEOTIDE SEQUENCE [LARGE SCALE GENOMIC DNA]</scope>
    <source>
        <strain evidence="8 9">MJW-29</strain>
    </source>
</reference>
<keyword evidence="9" id="KW-1185">Reference proteome</keyword>
<comment type="function">
    <text evidence="6">Ligates lysine onto the cytidine present at position 34 of the AUA codon-specific tRNA(Ile) that contains the anticodon CAU, in an ATP-dependent manner. Cytidine is converted to lysidine, thus changing the amino acid specificity of the tRNA from methionine to isoleucine.</text>
</comment>
<evidence type="ECO:0000256" key="4">
    <source>
        <dbReference type="ARBA" id="ARBA00022840"/>
    </source>
</evidence>
<evidence type="ECO:0000256" key="2">
    <source>
        <dbReference type="ARBA" id="ARBA00022694"/>
    </source>
</evidence>
<dbReference type="InterPro" id="IPR014729">
    <property type="entry name" value="Rossmann-like_a/b/a_fold"/>
</dbReference>
<evidence type="ECO:0000256" key="1">
    <source>
        <dbReference type="ARBA" id="ARBA00022598"/>
    </source>
</evidence>
<organism evidence="8 9">
    <name type="scientific">Sulfitobacter sediminis</name>
    <dbReference type="NCBI Taxonomy" id="3234186"/>
    <lineage>
        <taxon>Bacteria</taxon>
        <taxon>Pseudomonadati</taxon>
        <taxon>Pseudomonadota</taxon>
        <taxon>Alphaproteobacteria</taxon>
        <taxon>Rhodobacterales</taxon>
        <taxon>Roseobacteraceae</taxon>
        <taxon>Sulfitobacter</taxon>
    </lineage>
</organism>
<evidence type="ECO:0000313" key="8">
    <source>
        <dbReference type="EMBL" id="MEW9919270.1"/>
    </source>
</evidence>
<keyword evidence="6" id="KW-0963">Cytoplasm</keyword>
<dbReference type="EC" id="6.3.4.19" evidence="6"/>
<gene>
    <name evidence="6 8" type="primary">tilS</name>
    <name evidence="8" type="ORF">AB2B41_06625</name>
</gene>
<dbReference type="Pfam" id="PF01171">
    <property type="entry name" value="ATP_bind_3"/>
    <property type="match status" value="1"/>
</dbReference>
<sequence length="398" mass="44598">MGIAVSGGSDSMALLHLMREFCEIHKIELHAVTVDHRLRPEAATEADKVARHCTEIGVPHDTLVWEDWSGQGNLQQAARNARYAKIADWAQQYGIHTVAVAHTADDQAETVLMRLQRRSGVDGLSAMQARTVREGITWVRPLLKTRRETLRAYLRNNHVPWIDDPSNDDDRFDRIKARKALRLLSDLGIDANVLSEVADHLSQARRALDWQTFLAAKQIVEIEAGAIVIDETGLRLQPDEIQRRLIVRAIGWLSGAQPRPRRAAVATVMAALKRGQAGTLSGCHIRRIAARIWIFREYHAVRDLCTRSDALWDDRWWMYPSYPAEHDDSLCIRALGPQGLEQCPDWRASGRPHVVLQSVPGVWQGDKLISAPLAGFAENWAAELEGGPDAFFAALLSH</sequence>
<evidence type="ECO:0000256" key="6">
    <source>
        <dbReference type="HAMAP-Rule" id="MF_01161"/>
    </source>
</evidence>
<keyword evidence="1 6" id="KW-0436">Ligase</keyword>
<dbReference type="HAMAP" id="MF_01161">
    <property type="entry name" value="tRNA_Ile_lys_synt"/>
    <property type="match status" value="1"/>
</dbReference>
<dbReference type="InterPro" id="IPR012795">
    <property type="entry name" value="tRNA_Ile_lys_synt_N"/>
</dbReference>
<keyword evidence="3 6" id="KW-0547">Nucleotide-binding</keyword>
<feature type="binding site" evidence="6">
    <location>
        <begin position="6"/>
        <end position="11"/>
    </location>
    <ligand>
        <name>ATP</name>
        <dbReference type="ChEBI" id="CHEBI:30616"/>
    </ligand>
</feature>
<accession>A0ABV3RJW4</accession>
<dbReference type="RefSeq" id="WP_367876974.1">
    <property type="nucleotide sequence ID" value="NZ_JBFNXX010000004.1"/>
</dbReference>
<comment type="caution">
    <text evidence="8">The sequence shown here is derived from an EMBL/GenBank/DDBJ whole genome shotgun (WGS) entry which is preliminary data.</text>
</comment>